<organism evidence="7 8">
    <name type="scientific">Aspergillus sydowii CBS 593.65</name>
    <dbReference type="NCBI Taxonomy" id="1036612"/>
    <lineage>
        <taxon>Eukaryota</taxon>
        <taxon>Fungi</taxon>
        <taxon>Dikarya</taxon>
        <taxon>Ascomycota</taxon>
        <taxon>Pezizomycotina</taxon>
        <taxon>Eurotiomycetes</taxon>
        <taxon>Eurotiomycetidae</taxon>
        <taxon>Eurotiales</taxon>
        <taxon>Aspergillaceae</taxon>
        <taxon>Aspergillus</taxon>
        <taxon>Aspergillus subgen. Nidulantes</taxon>
    </lineage>
</organism>
<name>A0A1L9T6W6_9EURO</name>
<dbReference type="STRING" id="1036612.A0A1L9T6W6"/>
<sequence>MTSTVNDYTKRTARKTHKKSRLGCANCKKRRIKCDERKPSCTNCIRHNSECDYIHPQGSSNSRPDSENDTAGAPNTRDGFTFISSSQTNFAAPKRAHRTRGEEPAGQPPTRISTQSPETITTLANKPFQFTATDLALFHHFMSCPVLGAEQPQWQTQMTRWGFQYHFLLRLLLALSGFHLAQNPSSLSHLQQVTGGHIDYAVEAETHYDVAVREAASAVPHITGCNGQVLYTAAVFIFICSLARGPQPGEYLGFRDDGGSGCLALFMGVRSILELCSNVLAVDVSTSHIQSQNVQHTDSEREQNGQRPTTPIPPELPNSTEHDHLNNLRFLLDSTYPTDQHAHLDYAAVLDRLKQTYTLVHPPPDSPLQRVGLFPHIFGWLYTLPDLFLSDIQQQKPLALTFFSFFVVLMKNVDAAWFIRGWPEHIMKRILRGLDAYHRQFAAWPISVFGSSVSNQCLDTEITVR</sequence>
<dbReference type="GeneID" id="63758846"/>
<evidence type="ECO:0000256" key="2">
    <source>
        <dbReference type="ARBA" id="ARBA00023125"/>
    </source>
</evidence>
<gene>
    <name evidence="7" type="ORF">ASPSYDRAFT_158937</name>
</gene>
<keyword evidence="4" id="KW-0539">Nucleus</keyword>
<evidence type="ECO:0000313" key="7">
    <source>
        <dbReference type="EMBL" id="OJJ55033.1"/>
    </source>
</evidence>
<dbReference type="InterPro" id="IPR036864">
    <property type="entry name" value="Zn2-C6_fun-type_DNA-bd_sf"/>
</dbReference>
<dbReference type="PROSITE" id="PS00463">
    <property type="entry name" value="ZN2_CY6_FUNGAL_1"/>
    <property type="match status" value="1"/>
</dbReference>
<keyword evidence="3" id="KW-0804">Transcription</keyword>
<dbReference type="PANTHER" id="PTHR47657">
    <property type="entry name" value="STEROL REGULATORY ELEMENT-BINDING PROTEIN ECM22"/>
    <property type="match status" value="1"/>
</dbReference>
<dbReference type="OrthoDB" id="5226580at2759"/>
<feature type="region of interest" description="Disordered" evidence="5">
    <location>
        <begin position="53"/>
        <end position="117"/>
    </location>
</feature>
<dbReference type="RefSeq" id="XP_040698839.1">
    <property type="nucleotide sequence ID" value="XM_040842773.1"/>
</dbReference>
<keyword evidence="8" id="KW-1185">Reference proteome</keyword>
<reference evidence="8" key="1">
    <citation type="journal article" date="2017" name="Genome Biol.">
        <title>Comparative genomics reveals high biological diversity and specific adaptations in the industrially and medically important fungal genus Aspergillus.</title>
        <authorList>
            <person name="de Vries R.P."/>
            <person name="Riley R."/>
            <person name="Wiebenga A."/>
            <person name="Aguilar-Osorio G."/>
            <person name="Amillis S."/>
            <person name="Uchima C.A."/>
            <person name="Anderluh G."/>
            <person name="Asadollahi M."/>
            <person name="Askin M."/>
            <person name="Barry K."/>
            <person name="Battaglia E."/>
            <person name="Bayram O."/>
            <person name="Benocci T."/>
            <person name="Braus-Stromeyer S.A."/>
            <person name="Caldana C."/>
            <person name="Canovas D."/>
            <person name="Cerqueira G.C."/>
            <person name="Chen F."/>
            <person name="Chen W."/>
            <person name="Choi C."/>
            <person name="Clum A."/>
            <person name="Dos Santos R.A."/>
            <person name="Damasio A.R."/>
            <person name="Diallinas G."/>
            <person name="Emri T."/>
            <person name="Fekete E."/>
            <person name="Flipphi M."/>
            <person name="Freyberg S."/>
            <person name="Gallo A."/>
            <person name="Gournas C."/>
            <person name="Habgood R."/>
            <person name="Hainaut M."/>
            <person name="Harispe M.L."/>
            <person name="Henrissat B."/>
            <person name="Hilden K.S."/>
            <person name="Hope R."/>
            <person name="Hossain A."/>
            <person name="Karabika E."/>
            <person name="Karaffa L."/>
            <person name="Karanyi Z."/>
            <person name="Krasevec N."/>
            <person name="Kuo A."/>
            <person name="Kusch H."/>
            <person name="LaButti K."/>
            <person name="Lagendijk E.L."/>
            <person name="Lapidus A."/>
            <person name="Levasseur A."/>
            <person name="Lindquist E."/>
            <person name="Lipzen A."/>
            <person name="Logrieco A.F."/>
            <person name="MacCabe A."/>
            <person name="Maekelae M.R."/>
            <person name="Malavazi I."/>
            <person name="Melin P."/>
            <person name="Meyer V."/>
            <person name="Mielnichuk N."/>
            <person name="Miskei M."/>
            <person name="Molnar A.P."/>
            <person name="Mule G."/>
            <person name="Ngan C.Y."/>
            <person name="Orejas M."/>
            <person name="Orosz E."/>
            <person name="Ouedraogo J.P."/>
            <person name="Overkamp K.M."/>
            <person name="Park H.-S."/>
            <person name="Perrone G."/>
            <person name="Piumi F."/>
            <person name="Punt P.J."/>
            <person name="Ram A.F."/>
            <person name="Ramon A."/>
            <person name="Rauscher S."/>
            <person name="Record E."/>
            <person name="Riano-Pachon D.M."/>
            <person name="Robert V."/>
            <person name="Roehrig J."/>
            <person name="Ruller R."/>
            <person name="Salamov A."/>
            <person name="Salih N.S."/>
            <person name="Samson R.A."/>
            <person name="Sandor E."/>
            <person name="Sanguinetti M."/>
            <person name="Schuetze T."/>
            <person name="Sepcic K."/>
            <person name="Shelest E."/>
            <person name="Sherlock G."/>
            <person name="Sophianopoulou V."/>
            <person name="Squina F.M."/>
            <person name="Sun H."/>
            <person name="Susca A."/>
            <person name="Todd R.B."/>
            <person name="Tsang A."/>
            <person name="Unkles S.E."/>
            <person name="van de Wiele N."/>
            <person name="van Rossen-Uffink D."/>
            <person name="Oliveira J.V."/>
            <person name="Vesth T.C."/>
            <person name="Visser J."/>
            <person name="Yu J.-H."/>
            <person name="Zhou M."/>
            <person name="Andersen M.R."/>
            <person name="Archer D.B."/>
            <person name="Baker S.E."/>
            <person name="Benoit I."/>
            <person name="Brakhage A.A."/>
            <person name="Braus G.H."/>
            <person name="Fischer R."/>
            <person name="Frisvad J.C."/>
            <person name="Goldman G.H."/>
            <person name="Houbraken J."/>
            <person name="Oakley B."/>
            <person name="Pocsi I."/>
            <person name="Scazzocchio C."/>
            <person name="Seiboth B."/>
            <person name="vanKuyk P.A."/>
            <person name="Wortman J."/>
            <person name="Dyer P.S."/>
            <person name="Grigoriev I.V."/>
        </authorList>
    </citation>
    <scope>NUCLEOTIDE SEQUENCE [LARGE SCALE GENOMIC DNA]</scope>
    <source>
        <strain evidence="8">CBS 593.65</strain>
    </source>
</reference>
<dbReference type="CDD" id="cd00067">
    <property type="entry name" value="GAL4"/>
    <property type="match status" value="1"/>
</dbReference>
<dbReference type="VEuPathDB" id="FungiDB:ASPSYDRAFT_158937"/>
<dbReference type="GO" id="GO:0000981">
    <property type="term" value="F:DNA-binding transcription factor activity, RNA polymerase II-specific"/>
    <property type="evidence" value="ECO:0007669"/>
    <property type="project" value="InterPro"/>
</dbReference>
<evidence type="ECO:0000256" key="3">
    <source>
        <dbReference type="ARBA" id="ARBA00023163"/>
    </source>
</evidence>
<protein>
    <recommendedName>
        <fullName evidence="6">Zn(2)-C6 fungal-type domain-containing protein</fullName>
    </recommendedName>
</protein>
<dbReference type="PROSITE" id="PS50048">
    <property type="entry name" value="ZN2_CY6_FUNGAL_2"/>
    <property type="match status" value="1"/>
</dbReference>
<dbReference type="Pfam" id="PF00172">
    <property type="entry name" value="Zn_clus"/>
    <property type="match status" value="1"/>
</dbReference>
<dbReference type="InterPro" id="IPR052400">
    <property type="entry name" value="Zn2-C6_fungal_TF"/>
</dbReference>
<dbReference type="SMART" id="SM00066">
    <property type="entry name" value="GAL4"/>
    <property type="match status" value="1"/>
</dbReference>
<dbReference type="AlphaFoldDB" id="A0A1L9T6W6"/>
<dbReference type="PANTHER" id="PTHR47657:SF3">
    <property type="entry name" value="ORSELLINIC ACID_F9775 BIOSYNTHESIS CLUSTER PROTEIN D-RELATED"/>
    <property type="match status" value="1"/>
</dbReference>
<feature type="domain" description="Zn(2)-C6 fungal-type" evidence="6">
    <location>
        <begin position="23"/>
        <end position="53"/>
    </location>
</feature>
<evidence type="ECO:0000256" key="4">
    <source>
        <dbReference type="ARBA" id="ARBA00023242"/>
    </source>
</evidence>
<dbReference type="Gene3D" id="4.10.240.10">
    <property type="entry name" value="Zn(2)-C6 fungal-type DNA-binding domain"/>
    <property type="match status" value="1"/>
</dbReference>
<evidence type="ECO:0000313" key="8">
    <source>
        <dbReference type="Proteomes" id="UP000184356"/>
    </source>
</evidence>
<keyword evidence="2" id="KW-0238">DNA-binding</keyword>
<dbReference type="GO" id="GO:0008270">
    <property type="term" value="F:zinc ion binding"/>
    <property type="evidence" value="ECO:0007669"/>
    <property type="project" value="InterPro"/>
</dbReference>
<evidence type="ECO:0000259" key="6">
    <source>
        <dbReference type="PROSITE" id="PS50048"/>
    </source>
</evidence>
<feature type="region of interest" description="Disordered" evidence="5">
    <location>
        <begin position="290"/>
        <end position="319"/>
    </location>
</feature>
<evidence type="ECO:0000256" key="1">
    <source>
        <dbReference type="ARBA" id="ARBA00023015"/>
    </source>
</evidence>
<accession>A0A1L9T6W6</accession>
<keyword evidence="1" id="KW-0805">Transcription regulation</keyword>
<dbReference type="SUPFAM" id="SSF57701">
    <property type="entry name" value="Zn2/Cys6 DNA-binding domain"/>
    <property type="match status" value="1"/>
</dbReference>
<dbReference type="Proteomes" id="UP000184356">
    <property type="component" value="Unassembled WGS sequence"/>
</dbReference>
<dbReference type="EMBL" id="KV878593">
    <property type="protein sequence ID" value="OJJ55033.1"/>
    <property type="molecule type" value="Genomic_DNA"/>
</dbReference>
<dbReference type="InterPro" id="IPR001138">
    <property type="entry name" value="Zn2Cys6_DnaBD"/>
</dbReference>
<proteinExistence type="predicted"/>
<evidence type="ECO:0000256" key="5">
    <source>
        <dbReference type="SAM" id="MobiDB-lite"/>
    </source>
</evidence>
<dbReference type="GO" id="GO:0003677">
    <property type="term" value="F:DNA binding"/>
    <property type="evidence" value="ECO:0007669"/>
    <property type="project" value="UniProtKB-KW"/>
</dbReference>